<accession>A0A6L6JC34</accession>
<evidence type="ECO:0008006" key="4">
    <source>
        <dbReference type="Google" id="ProtNLM"/>
    </source>
</evidence>
<evidence type="ECO:0000313" key="3">
    <source>
        <dbReference type="Proteomes" id="UP000478183"/>
    </source>
</evidence>
<gene>
    <name evidence="2" type="ORF">GL286_07520</name>
</gene>
<organism evidence="2 3">
    <name type="scientific">Paracoccus aestuariivivens</name>
    <dbReference type="NCBI Taxonomy" id="1820333"/>
    <lineage>
        <taxon>Bacteria</taxon>
        <taxon>Pseudomonadati</taxon>
        <taxon>Pseudomonadota</taxon>
        <taxon>Alphaproteobacteria</taxon>
        <taxon>Rhodobacterales</taxon>
        <taxon>Paracoccaceae</taxon>
        <taxon>Paracoccus</taxon>
    </lineage>
</organism>
<evidence type="ECO:0000313" key="2">
    <source>
        <dbReference type="EMBL" id="MTH77571.1"/>
    </source>
</evidence>
<dbReference type="OrthoDB" id="10002622at2"/>
<keyword evidence="3" id="KW-1185">Reference proteome</keyword>
<protein>
    <recommendedName>
        <fullName evidence="4">Twin-arginine translocation signal domain-containing protein</fullName>
    </recommendedName>
</protein>
<sequence length="129" mass="14276">MKRRTLLKLAPAALAVGAAPSFAANLIAEDPIISYVRQWLAAFEAWGEASARPDGGNFDLPIHLEMDCIKDAMEERMKATPITTAAGFAAFCHYVQTDQHFGADSEGEQPEIQLWQWAKIKEWSEVRAA</sequence>
<keyword evidence="1" id="KW-0732">Signal</keyword>
<feature type="signal peptide" evidence="1">
    <location>
        <begin position="1"/>
        <end position="23"/>
    </location>
</feature>
<reference evidence="2 3" key="1">
    <citation type="submission" date="2019-11" db="EMBL/GenBank/DDBJ databases">
        <authorList>
            <person name="Dong K."/>
        </authorList>
    </citation>
    <scope>NUCLEOTIDE SEQUENCE [LARGE SCALE GENOMIC DNA]</scope>
    <source>
        <strain evidence="2 3">NBRC 111993</strain>
    </source>
</reference>
<comment type="caution">
    <text evidence="2">The sequence shown here is derived from an EMBL/GenBank/DDBJ whole genome shotgun (WGS) entry which is preliminary data.</text>
</comment>
<proteinExistence type="predicted"/>
<evidence type="ECO:0000256" key="1">
    <source>
        <dbReference type="SAM" id="SignalP"/>
    </source>
</evidence>
<dbReference type="EMBL" id="WMIE01000003">
    <property type="protein sequence ID" value="MTH77571.1"/>
    <property type="molecule type" value="Genomic_DNA"/>
</dbReference>
<name>A0A6L6JC34_9RHOB</name>
<feature type="chain" id="PRO_5027029573" description="Twin-arginine translocation signal domain-containing protein" evidence="1">
    <location>
        <begin position="24"/>
        <end position="129"/>
    </location>
</feature>
<dbReference type="AlphaFoldDB" id="A0A6L6JC34"/>
<dbReference type="RefSeq" id="WP_155094957.1">
    <property type="nucleotide sequence ID" value="NZ_WMIE01000003.1"/>
</dbReference>
<dbReference type="Proteomes" id="UP000478183">
    <property type="component" value="Unassembled WGS sequence"/>
</dbReference>